<evidence type="ECO:0000313" key="1">
    <source>
        <dbReference type="EMBL" id="SVE04465.1"/>
    </source>
</evidence>
<dbReference type="AlphaFoldDB" id="A0A383ABB2"/>
<dbReference type="EMBL" id="UINC01190345">
    <property type="protein sequence ID" value="SVE04465.1"/>
    <property type="molecule type" value="Genomic_DNA"/>
</dbReference>
<gene>
    <name evidence="1" type="ORF">METZ01_LOCUS457319</name>
</gene>
<proteinExistence type="predicted"/>
<sequence>MLEQGGLIGIIADHPICQTDTLIIAELGVEPLFDSFPGGTIPLHGSMYGGFPIDSDYPDFIADILPPSFK</sequence>
<name>A0A383ABB2_9ZZZZ</name>
<organism evidence="1">
    <name type="scientific">marine metagenome</name>
    <dbReference type="NCBI Taxonomy" id="408172"/>
    <lineage>
        <taxon>unclassified sequences</taxon>
        <taxon>metagenomes</taxon>
        <taxon>ecological metagenomes</taxon>
    </lineage>
</organism>
<protein>
    <submittedName>
        <fullName evidence="1">Uncharacterized protein</fullName>
    </submittedName>
</protein>
<reference evidence="1" key="1">
    <citation type="submission" date="2018-05" db="EMBL/GenBank/DDBJ databases">
        <authorList>
            <person name="Lanie J.A."/>
            <person name="Ng W.-L."/>
            <person name="Kazmierczak K.M."/>
            <person name="Andrzejewski T.M."/>
            <person name="Davidsen T.M."/>
            <person name="Wayne K.J."/>
            <person name="Tettelin H."/>
            <person name="Glass J.I."/>
            <person name="Rusch D."/>
            <person name="Podicherti R."/>
            <person name="Tsui H.-C.T."/>
            <person name="Winkler M.E."/>
        </authorList>
    </citation>
    <scope>NUCLEOTIDE SEQUENCE</scope>
</reference>
<accession>A0A383ABB2</accession>